<keyword evidence="1" id="KW-1133">Transmembrane helix</keyword>
<reference evidence="4" key="1">
    <citation type="journal article" date="2019" name="Int. J. Syst. Evol. Microbiol.">
        <title>The Global Catalogue of Microorganisms (GCM) 10K type strain sequencing project: providing services to taxonomists for standard genome sequencing and annotation.</title>
        <authorList>
            <consortium name="The Broad Institute Genomics Platform"/>
            <consortium name="The Broad Institute Genome Sequencing Center for Infectious Disease"/>
            <person name="Wu L."/>
            <person name="Ma J."/>
        </authorList>
    </citation>
    <scope>NUCLEOTIDE SEQUENCE [LARGE SCALE GENOMIC DNA]</scope>
    <source>
        <strain evidence="4">JCM 31696</strain>
    </source>
</reference>
<dbReference type="PANTHER" id="PTHR43767">
    <property type="entry name" value="LONG-CHAIN-FATTY-ACID--COA LIGASE"/>
    <property type="match status" value="1"/>
</dbReference>
<keyword evidence="4" id="KW-1185">Reference proteome</keyword>
<sequence>MLNLSVLLEDSARKFPDRDAIVFGDMRLSYATIDTIANQVANLLVARGIGPGDKVALSSPNVPYFPMVYFGILKAGAAVVPLNVLLKPREIAYHLKDSDAKALFVFEGTPELPLGEMGHAGFQQADGCEHLILMTADPGATESPYEEADLFWPSLGGQP</sequence>
<feature type="non-terminal residue" evidence="3">
    <location>
        <position position="159"/>
    </location>
</feature>
<dbReference type="Pfam" id="PF00501">
    <property type="entry name" value="AMP-binding"/>
    <property type="match status" value="1"/>
</dbReference>
<dbReference type="SUPFAM" id="SSF56801">
    <property type="entry name" value="Acetyl-CoA synthetase-like"/>
    <property type="match status" value="1"/>
</dbReference>
<keyword evidence="1" id="KW-0812">Transmembrane</keyword>
<evidence type="ECO:0000313" key="4">
    <source>
        <dbReference type="Proteomes" id="UP001597083"/>
    </source>
</evidence>
<dbReference type="PANTHER" id="PTHR43767:SF1">
    <property type="entry name" value="NONRIBOSOMAL PEPTIDE SYNTHASE PES1 (EUROFUNG)-RELATED"/>
    <property type="match status" value="1"/>
</dbReference>
<dbReference type="InterPro" id="IPR050237">
    <property type="entry name" value="ATP-dep_AMP-bd_enzyme"/>
</dbReference>
<comment type="caution">
    <text evidence="3">The sequence shown here is derived from an EMBL/GenBank/DDBJ whole genome shotgun (WGS) entry which is preliminary data.</text>
</comment>
<keyword evidence="1" id="KW-0472">Membrane</keyword>
<accession>A0ABW3CKL1</accession>
<gene>
    <name evidence="3" type="ORF">ACFQ07_21730</name>
</gene>
<name>A0ABW3CKL1_9ACTN</name>
<dbReference type="EMBL" id="JBHTIR010003229">
    <property type="protein sequence ID" value="MFD0854876.1"/>
    <property type="molecule type" value="Genomic_DNA"/>
</dbReference>
<evidence type="ECO:0000259" key="2">
    <source>
        <dbReference type="Pfam" id="PF00501"/>
    </source>
</evidence>
<protein>
    <submittedName>
        <fullName evidence="3">AMP-binding protein</fullName>
    </submittedName>
</protein>
<feature type="transmembrane region" description="Helical" evidence="1">
    <location>
        <begin position="67"/>
        <end position="86"/>
    </location>
</feature>
<dbReference type="Gene3D" id="3.40.50.980">
    <property type="match status" value="1"/>
</dbReference>
<evidence type="ECO:0000256" key="1">
    <source>
        <dbReference type="SAM" id="Phobius"/>
    </source>
</evidence>
<organism evidence="3 4">
    <name type="scientific">Actinomadura adrarensis</name>
    <dbReference type="NCBI Taxonomy" id="1819600"/>
    <lineage>
        <taxon>Bacteria</taxon>
        <taxon>Bacillati</taxon>
        <taxon>Actinomycetota</taxon>
        <taxon>Actinomycetes</taxon>
        <taxon>Streptosporangiales</taxon>
        <taxon>Thermomonosporaceae</taxon>
        <taxon>Actinomadura</taxon>
    </lineage>
</organism>
<feature type="domain" description="AMP-dependent synthetase/ligase" evidence="2">
    <location>
        <begin position="8"/>
        <end position="117"/>
    </location>
</feature>
<proteinExistence type="predicted"/>
<dbReference type="Proteomes" id="UP001597083">
    <property type="component" value="Unassembled WGS sequence"/>
</dbReference>
<dbReference type="InterPro" id="IPR000873">
    <property type="entry name" value="AMP-dep_synth/lig_dom"/>
</dbReference>
<evidence type="ECO:0000313" key="3">
    <source>
        <dbReference type="EMBL" id="MFD0854876.1"/>
    </source>
</evidence>